<dbReference type="GO" id="GO:0016989">
    <property type="term" value="F:sigma factor antagonist activity"/>
    <property type="evidence" value="ECO:0007669"/>
    <property type="project" value="TreeGrafter"/>
</dbReference>
<dbReference type="InterPro" id="IPR032508">
    <property type="entry name" value="FecR_C"/>
</dbReference>
<dbReference type="InterPro" id="IPR012373">
    <property type="entry name" value="Ferrdict_sens_TM"/>
</dbReference>
<evidence type="ECO:0000256" key="1">
    <source>
        <dbReference type="SAM" id="Phobius"/>
    </source>
</evidence>
<keyword evidence="1" id="KW-0472">Membrane</keyword>
<keyword evidence="1" id="KW-0812">Transmembrane</keyword>
<dbReference type="FunFam" id="2.60.120.1440:FF:000001">
    <property type="entry name" value="Putative anti-sigma factor"/>
    <property type="match status" value="1"/>
</dbReference>
<evidence type="ECO:0000313" key="5">
    <source>
        <dbReference type="Proteomes" id="UP000265926"/>
    </source>
</evidence>
<keyword evidence="1" id="KW-1133">Transmembrane helix</keyword>
<dbReference type="Proteomes" id="UP000265926">
    <property type="component" value="Unassembled WGS sequence"/>
</dbReference>
<evidence type="ECO:0000313" key="4">
    <source>
        <dbReference type="EMBL" id="RIJ49878.1"/>
    </source>
</evidence>
<dbReference type="PANTHER" id="PTHR30273">
    <property type="entry name" value="PERIPLASMIC SIGNAL SENSOR AND SIGMA FACTOR ACTIVATOR FECR-RELATED"/>
    <property type="match status" value="1"/>
</dbReference>
<comment type="caution">
    <text evidence="4">The sequence shown here is derived from an EMBL/GenBank/DDBJ whole genome shotgun (WGS) entry which is preliminary data.</text>
</comment>
<dbReference type="Gene3D" id="2.60.120.1440">
    <property type="match status" value="1"/>
</dbReference>
<dbReference type="Pfam" id="PF16344">
    <property type="entry name" value="FecR_C"/>
    <property type="match status" value="1"/>
</dbReference>
<name>A0A399T214_9BACT</name>
<dbReference type="RefSeq" id="WP_119436566.1">
    <property type="nucleotide sequence ID" value="NZ_QWGR01000002.1"/>
</dbReference>
<protein>
    <submittedName>
        <fullName evidence="4">FecR family protein</fullName>
    </submittedName>
</protein>
<dbReference type="OrthoDB" id="772265at2"/>
<proteinExistence type="predicted"/>
<dbReference type="PANTHER" id="PTHR30273:SF2">
    <property type="entry name" value="PROTEIN FECR"/>
    <property type="match status" value="1"/>
</dbReference>
<sequence>MDSINQHLKISKLIAKSIGGDIGPESQKELDSWLNESPENLRLFNRLRDDNNFKNWEEIYHRFSKEQSWQEIEPLLKGKAPSRNIWMISLKFAATLLLPLAIYILFKVGGQTTLPVETTKMVSFDPGQPRAVLLLDNGQTLDLENKDTTVNLDAGATDIHIADNKIEYTHKKKRNQSVQYNTILIPHRGEFFLVLSDGTKVWLNASTTMKYPVSFDGNTREVELSGEAYFEVSPDADRPFIVKTNHVQVEVLGTHFNIKAYPEDKLAQTTLSEGKVKVIANENEVILLPNQQANFVEGSRELNVQNVDAAVFTAWKNGKFMFVDERISYILNDLRKWYDFEVNYESDDLKDIRFSINVNRYEDLNELLKLIEATDKIKFSIEGNKINIHKR</sequence>
<feature type="domain" description="Protein FecR C-terminal" evidence="3">
    <location>
        <begin position="319"/>
        <end position="388"/>
    </location>
</feature>
<dbReference type="AlphaFoldDB" id="A0A399T214"/>
<dbReference type="InterPro" id="IPR006860">
    <property type="entry name" value="FecR"/>
</dbReference>
<dbReference type="EMBL" id="QWGR01000002">
    <property type="protein sequence ID" value="RIJ49878.1"/>
    <property type="molecule type" value="Genomic_DNA"/>
</dbReference>
<evidence type="ECO:0000259" key="2">
    <source>
        <dbReference type="Pfam" id="PF04773"/>
    </source>
</evidence>
<evidence type="ECO:0000259" key="3">
    <source>
        <dbReference type="Pfam" id="PF16344"/>
    </source>
</evidence>
<reference evidence="4 5" key="1">
    <citation type="submission" date="2018-08" db="EMBL/GenBank/DDBJ databases">
        <title>Pallidiluteibacterium maritimus gen. nov., sp. nov., isolated from coastal sediment.</title>
        <authorList>
            <person name="Zhou L.Y."/>
        </authorList>
    </citation>
    <scope>NUCLEOTIDE SEQUENCE [LARGE SCALE GENOMIC DNA]</scope>
    <source>
        <strain evidence="4 5">XSD2</strain>
    </source>
</reference>
<gene>
    <name evidence="4" type="ORF">D1614_03810</name>
</gene>
<organism evidence="4 5">
    <name type="scientific">Maribellus luteus</name>
    <dbReference type="NCBI Taxonomy" id="2305463"/>
    <lineage>
        <taxon>Bacteria</taxon>
        <taxon>Pseudomonadati</taxon>
        <taxon>Bacteroidota</taxon>
        <taxon>Bacteroidia</taxon>
        <taxon>Marinilabiliales</taxon>
        <taxon>Prolixibacteraceae</taxon>
        <taxon>Maribellus</taxon>
    </lineage>
</organism>
<feature type="domain" description="FecR protein" evidence="2">
    <location>
        <begin position="193"/>
        <end position="277"/>
    </location>
</feature>
<accession>A0A399T214</accession>
<keyword evidence="5" id="KW-1185">Reference proteome</keyword>
<dbReference type="Pfam" id="PF04773">
    <property type="entry name" value="FecR"/>
    <property type="match status" value="1"/>
</dbReference>
<feature type="transmembrane region" description="Helical" evidence="1">
    <location>
        <begin position="85"/>
        <end position="106"/>
    </location>
</feature>
<dbReference type="Gene3D" id="3.55.50.30">
    <property type="match status" value="1"/>
</dbReference>